<evidence type="ECO:0000313" key="1">
    <source>
        <dbReference type="EMBL" id="JAH55746.1"/>
    </source>
</evidence>
<accession>A0A0E9TQC9</accession>
<organism evidence="1">
    <name type="scientific">Anguilla anguilla</name>
    <name type="common">European freshwater eel</name>
    <name type="synonym">Muraena anguilla</name>
    <dbReference type="NCBI Taxonomy" id="7936"/>
    <lineage>
        <taxon>Eukaryota</taxon>
        <taxon>Metazoa</taxon>
        <taxon>Chordata</taxon>
        <taxon>Craniata</taxon>
        <taxon>Vertebrata</taxon>
        <taxon>Euteleostomi</taxon>
        <taxon>Actinopterygii</taxon>
        <taxon>Neopterygii</taxon>
        <taxon>Teleostei</taxon>
        <taxon>Anguilliformes</taxon>
        <taxon>Anguillidae</taxon>
        <taxon>Anguilla</taxon>
    </lineage>
</organism>
<sequence length="53" mass="6096">MLIADLCLIHQLQLKGGIDGHICFWDWSPVWKHGIQLRSQMLAFCQVSPDFAK</sequence>
<dbReference type="AlphaFoldDB" id="A0A0E9TQC9"/>
<dbReference type="EMBL" id="GBXM01052831">
    <property type="protein sequence ID" value="JAH55746.1"/>
    <property type="molecule type" value="Transcribed_RNA"/>
</dbReference>
<proteinExistence type="predicted"/>
<name>A0A0E9TQC9_ANGAN</name>
<reference evidence="1" key="2">
    <citation type="journal article" date="2015" name="Fish Shellfish Immunol.">
        <title>Early steps in the European eel (Anguilla anguilla)-Vibrio vulnificus interaction in the gills: Role of the RtxA13 toxin.</title>
        <authorList>
            <person name="Callol A."/>
            <person name="Pajuelo D."/>
            <person name="Ebbesson L."/>
            <person name="Teles M."/>
            <person name="MacKenzie S."/>
            <person name="Amaro C."/>
        </authorList>
    </citation>
    <scope>NUCLEOTIDE SEQUENCE</scope>
</reference>
<protein>
    <submittedName>
        <fullName evidence="1">Uncharacterized protein</fullName>
    </submittedName>
</protein>
<reference evidence="1" key="1">
    <citation type="submission" date="2014-11" db="EMBL/GenBank/DDBJ databases">
        <authorList>
            <person name="Amaro Gonzalez C."/>
        </authorList>
    </citation>
    <scope>NUCLEOTIDE SEQUENCE</scope>
</reference>